<accession>A0ABP9LZR5</accession>
<keyword evidence="6" id="KW-1185">Reference proteome</keyword>
<dbReference type="InterPro" id="IPR011611">
    <property type="entry name" value="PfkB_dom"/>
</dbReference>
<keyword evidence="3 5" id="KW-0418">Kinase</keyword>
<evidence type="ECO:0000256" key="1">
    <source>
        <dbReference type="ARBA" id="ARBA00010688"/>
    </source>
</evidence>
<gene>
    <name evidence="5" type="ORF">GCM10023210_12520</name>
</gene>
<comment type="caution">
    <text evidence="5">The sequence shown here is derived from an EMBL/GenBank/DDBJ whole genome shotgun (WGS) entry which is preliminary data.</text>
</comment>
<evidence type="ECO:0000313" key="5">
    <source>
        <dbReference type="EMBL" id="GAA5088654.1"/>
    </source>
</evidence>
<dbReference type="Proteomes" id="UP001500353">
    <property type="component" value="Unassembled WGS sequence"/>
</dbReference>
<dbReference type="Pfam" id="PF00294">
    <property type="entry name" value="PfkB"/>
    <property type="match status" value="1"/>
</dbReference>
<evidence type="ECO:0000259" key="4">
    <source>
        <dbReference type="Pfam" id="PF00294"/>
    </source>
</evidence>
<dbReference type="GO" id="GO:0016301">
    <property type="term" value="F:kinase activity"/>
    <property type="evidence" value="ECO:0007669"/>
    <property type="project" value="UniProtKB-KW"/>
</dbReference>
<dbReference type="EMBL" id="BAABHX010000002">
    <property type="protein sequence ID" value="GAA5088654.1"/>
    <property type="molecule type" value="Genomic_DNA"/>
</dbReference>
<name>A0ABP9LZR5_9FLAO</name>
<dbReference type="InterPro" id="IPR029056">
    <property type="entry name" value="Ribokinase-like"/>
</dbReference>
<dbReference type="Gene3D" id="3.40.1190.20">
    <property type="match status" value="1"/>
</dbReference>
<protein>
    <submittedName>
        <fullName evidence="5">Carbohydrate kinase</fullName>
    </submittedName>
</protein>
<dbReference type="InterPro" id="IPR050306">
    <property type="entry name" value="PfkB_Carbo_kinase"/>
</dbReference>
<proteinExistence type="inferred from homology"/>
<dbReference type="CDD" id="cd01167">
    <property type="entry name" value="bac_FRK"/>
    <property type="match status" value="1"/>
</dbReference>
<feature type="domain" description="Carbohydrate kinase PfkB" evidence="4">
    <location>
        <begin position="30"/>
        <end position="290"/>
    </location>
</feature>
<evidence type="ECO:0000256" key="2">
    <source>
        <dbReference type="ARBA" id="ARBA00022679"/>
    </source>
</evidence>
<dbReference type="PROSITE" id="PS00583">
    <property type="entry name" value="PFKB_KINASES_1"/>
    <property type="match status" value="1"/>
</dbReference>
<reference evidence="6" key="1">
    <citation type="journal article" date="2019" name="Int. J. Syst. Evol. Microbiol.">
        <title>The Global Catalogue of Microorganisms (GCM) 10K type strain sequencing project: providing services to taxonomists for standard genome sequencing and annotation.</title>
        <authorList>
            <consortium name="The Broad Institute Genomics Platform"/>
            <consortium name="The Broad Institute Genome Sequencing Center for Infectious Disease"/>
            <person name="Wu L."/>
            <person name="Ma J."/>
        </authorList>
    </citation>
    <scope>NUCLEOTIDE SEQUENCE [LARGE SCALE GENOMIC DNA]</scope>
    <source>
        <strain evidence="6">JCM 18019</strain>
    </source>
</reference>
<organism evidence="5 6">
    <name type="scientific">Chryseobacterium ginsengisoli</name>
    <dbReference type="NCBI Taxonomy" id="363853"/>
    <lineage>
        <taxon>Bacteria</taxon>
        <taxon>Pseudomonadati</taxon>
        <taxon>Bacteroidota</taxon>
        <taxon>Flavobacteriia</taxon>
        <taxon>Flavobacteriales</taxon>
        <taxon>Weeksellaceae</taxon>
        <taxon>Chryseobacterium group</taxon>
        <taxon>Chryseobacterium</taxon>
    </lineage>
</organism>
<dbReference type="PANTHER" id="PTHR43085">
    <property type="entry name" value="HEXOKINASE FAMILY MEMBER"/>
    <property type="match status" value="1"/>
</dbReference>
<evidence type="ECO:0000313" key="6">
    <source>
        <dbReference type="Proteomes" id="UP001500353"/>
    </source>
</evidence>
<comment type="similarity">
    <text evidence="1">Belongs to the carbohydrate kinase PfkB family.</text>
</comment>
<dbReference type="InterPro" id="IPR002173">
    <property type="entry name" value="Carboh/pur_kinase_PfkB_CS"/>
</dbReference>
<evidence type="ECO:0000256" key="3">
    <source>
        <dbReference type="ARBA" id="ARBA00022777"/>
    </source>
</evidence>
<dbReference type="RefSeq" id="WP_345201152.1">
    <property type="nucleotide sequence ID" value="NZ_BAABHX010000002.1"/>
</dbReference>
<dbReference type="PANTHER" id="PTHR43085:SF57">
    <property type="entry name" value="CARBOHYDRATE KINASE PFKB DOMAIN-CONTAINING PROTEIN"/>
    <property type="match status" value="1"/>
</dbReference>
<dbReference type="SUPFAM" id="SSF53613">
    <property type="entry name" value="Ribokinase-like"/>
    <property type="match status" value="1"/>
</dbReference>
<sequence length="305" mass="34765">MLEDLMMTEKNPYIVCFGEVLWDIFPEDSRAGGAPFNVAYNVHKMGIDVKMLSKIGDDELGKKLTDQIKSWGITTDYIQIDKKYPTSTVIAKIDEYNEATYDIVDNVAWDHIEFLNQDKELVSNAEAFVFGSLSARNEKTKETLLQLLKVAKLKIFDVNFRPPFIDFEVIKMLLHQSDIVKMNKAEMKQILEFIDKDYKNEEESVAFIQDYFNISEIILTKGNKGARYFVEDKNYSFSAVPITVADTVGSGDAFLSGFISKRIQNQDPEEIVKQGVALGAFITSKSGACPDYEYSEFKKFKELSF</sequence>
<keyword evidence="2" id="KW-0808">Transferase</keyword>
<dbReference type="PROSITE" id="PS00584">
    <property type="entry name" value="PFKB_KINASES_2"/>
    <property type="match status" value="1"/>
</dbReference>